<evidence type="ECO:0000259" key="3">
    <source>
        <dbReference type="PROSITE" id="PS51975"/>
    </source>
</evidence>
<comment type="similarity">
    <text evidence="2">Belongs to the RNase HII family.</text>
</comment>
<dbReference type="InterPro" id="IPR012337">
    <property type="entry name" value="RNaseH-like_sf"/>
</dbReference>
<comment type="caution">
    <text evidence="5">The sequence shown here is derived from an EMBL/GenBank/DDBJ whole genome shotgun (WGS) entry which is preliminary data.</text>
</comment>
<accession>A0A2T3G3R1</accession>
<reference evidence="5" key="2">
    <citation type="journal article" date="2019" name="Int. J. Syst. Evol. Microbiol.">
        <title>Faecalibacillus intestinalis gen. nov., sp. nov. and Faecalibacillus faecis sp. nov., isolated from human faeces.</title>
        <authorList>
            <person name="Seo B."/>
            <person name="Jeon K."/>
            <person name="Baek I."/>
            <person name="Lee Y.M."/>
            <person name="Baek K."/>
            <person name="Ko G."/>
        </authorList>
    </citation>
    <scope>NUCLEOTIDE SEQUENCE</scope>
    <source>
        <strain evidence="5">SNUG30370</strain>
    </source>
</reference>
<dbReference type="EC" id="3.1.26.4" evidence="2"/>
<dbReference type="GO" id="GO:0004523">
    <property type="term" value="F:RNA-DNA hybrid ribonuclease activity"/>
    <property type="evidence" value="ECO:0007669"/>
    <property type="project" value="UniProtKB-EC"/>
</dbReference>
<dbReference type="Pfam" id="PF01351">
    <property type="entry name" value="RNase_HII"/>
    <property type="match status" value="1"/>
</dbReference>
<dbReference type="PROSITE" id="PS51975">
    <property type="entry name" value="RNASE_H_2"/>
    <property type="match status" value="1"/>
</dbReference>
<dbReference type="CDD" id="cd06590">
    <property type="entry name" value="RNase_HII_bacteria_HIII_like"/>
    <property type="match status" value="1"/>
</dbReference>
<dbReference type="InterPro" id="IPR024567">
    <property type="entry name" value="RNase_HII/HIII_dom"/>
</dbReference>
<dbReference type="InterPro" id="IPR036397">
    <property type="entry name" value="RNaseH_sf"/>
</dbReference>
<organism evidence="5 6">
    <name type="scientific">Faecalibacillus faecis</name>
    <dbReference type="NCBI Taxonomy" id="1982628"/>
    <lineage>
        <taxon>Bacteria</taxon>
        <taxon>Bacillati</taxon>
        <taxon>Bacillota</taxon>
        <taxon>Erysipelotrichia</taxon>
        <taxon>Erysipelotrichales</taxon>
        <taxon>Coprobacillaceae</taxon>
        <taxon>Faecalibacillus</taxon>
    </lineage>
</organism>
<evidence type="ECO:0000313" key="6">
    <source>
        <dbReference type="Proteomes" id="UP000241201"/>
    </source>
</evidence>
<evidence type="ECO:0000313" key="4">
    <source>
        <dbReference type="EMBL" id="MCB8610505.1"/>
    </source>
</evidence>
<comment type="catalytic activity">
    <reaction evidence="2">
        <text>Endonucleolytic cleavage to 5'-phosphomonoester.</text>
        <dbReference type="EC" id="3.1.26.4"/>
    </reaction>
</comment>
<comment type="function">
    <text evidence="2">Endonuclease that specifically degrades the RNA of RNA-DNA hybrids.</text>
</comment>
<dbReference type="EMBL" id="JAJDKZ010000019">
    <property type="protein sequence ID" value="MCB8610505.1"/>
    <property type="molecule type" value="Genomic_DNA"/>
</dbReference>
<feature type="domain" description="RNase H type-2" evidence="3">
    <location>
        <begin position="3"/>
        <end position="212"/>
    </location>
</feature>
<dbReference type="Proteomes" id="UP001198439">
    <property type="component" value="Unassembled WGS sequence"/>
</dbReference>
<dbReference type="AlphaFoldDB" id="A0A2T3G3R1"/>
<dbReference type="EMBL" id="PYLP01000001">
    <property type="protein sequence ID" value="PST42176.1"/>
    <property type="molecule type" value="Genomic_DNA"/>
</dbReference>
<protein>
    <recommendedName>
        <fullName evidence="2">Ribonuclease</fullName>
        <ecNumber evidence="2">3.1.26.4</ecNumber>
    </recommendedName>
</protein>
<evidence type="ECO:0000256" key="2">
    <source>
        <dbReference type="RuleBase" id="RU003515"/>
    </source>
</evidence>
<comment type="caution">
    <text evidence="1">Lacks conserved residue(s) required for the propagation of feature annotation.</text>
</comment>
<evidence type="ECO:0000313" key="5">
    <source>
        <dbReference type="EMBL" id="PST42176.1"/>
    </source>
</evidence>
<dbReference type="Proteomes" id="UP000241201">
    <property type="component" value="Unassembled WGS sequence"/>
</dbReference>
<keyword evidence="2" id="KW-0540">Nuclease</keyword>
<dbReference type="SUPFAM" id="SSF53098">
    <property type="entry name" value="Ribonuclease H-like"/>
    <property type="match status" value="1"/>
</dbReference>
<gene>
    <name evidence="5" type="ORF">C7U55_01060</name>
    <name evidence="4" type="ORF">LJD69_07860</name>
</gene>
<sequence length="212" mass="24715">MIENHVGCYETGSLDFFGPLCVVACYVDQKDEKELNALELDKEMSSSDIERIGKILKEKLNYSLLLLDNSHYNQYVNEGQKLSCIKAKLYNQAMINVIQRIEHPVSKVTIDAFLSPKKYYRYLKNKIVVVRHIEFKEEMSLAMKCARILSQYAYLQYYQNMCQSLNTTLPRGFNILANDTGTFLVQEYGKDILYKVSKTNFPNYKQILERVK</sequence>
<evidence type="ECO:0000256" key="1">
    <source>
        <dbReference type="PROSITE-ProRule" id="PRU01319"/>
    </source>
</evidence>
<reference evidence="6" key="1">
    <citation type="submission" date="2018-03" db="EMBL/GenBank/DDBJ databases">
        <title>Lachnoclostridium SNUG30370 gen.nov., sp.nov., isolated from human faeces.</title>
        <authorList>
            <person name="Seo B."/>
            <person name="Jeon K."/>
            <person name="Ko G."/>
        </authorList>
    </citation>
    <scope>NUCLEOTIDE SEQUENCE [LARGE SCALE GENOMIC DNA]</scope>
    <source>
        <strain evidence="6">SNUG30370</strain>
    </source>
</reference>
<reference evidence="4" key="3">
    <citation type="submission" date="2021-10" db="EMBL/GenBank/DDBJ databases">
        <title>Collection of gut derived symbiotic bacterial strains cultured from healthy donors.</title>
        <authorList>
            <person name="Lin H."/>
            <person name="Littmann E."/>
            <person name="Kohout C."/>
            <person name="Pamer E.G."/>
        </authorList>
    </citation>
    <scope>NUCLEOTIDE SEQUENCE</scope>
    <source>
        <strain evidence="4">DFI.4.48</strain>
    </source>
</reference>
<dbReference type="GO" id="GO:0003723">
    <property type="term" value="F:RNA binding"/>
    <property type="evidence" value="ECO:0007669"/>
    <property type="project" value="UniProtKB-UniRule"/>
</dbReference>
<dbReference type="GeneID" id="77469694"/>
<name>A0A2T3G3R1_9FIRM</name>
<keyword evidence="6" id="KW-1185">Reference proteome</keyword>
<dbReference type="Gene3D" id="3.30.420.10">
    <property type="entry name" value="Ribonuclease H-like superfamily/Ribonuclease H"/>
    <property type="match status" value="1"/>
</dbReference>
<keyword evidence="2" id="KW-0378">Hydrolase</keyword>
<keyword evidence="2" id="KW-0255">Endonuclease</keyword>
<proteinExistence type="inferred from homology"/>
<dbReference type="RefSeq" id="WP_106986961.1">
    <property type="nucleotide sequence ID" value="NZ_DBGCOW010000045.1"/>
</dbReference>